<organism evidence="3 4">
    <name type="scientific">Ephemerocybe angulata</name>
    <dbReference type="NCBI Taxonomy" id="980116"/>
    <lineage>
        <taxon>Eukaryota</taxon>
        <taxon>Fungi</taxon>
        <taxon>Dikarya</taxon>
        <taxon>Basidiomycota</taxon>
        <taxon>Agaricomycotina</taxon>
        <taxon>Agaricomycetes</taxon>
        <taxon>Agaricomycetidae</taxon>
        <taxon>Agaricales</taxon>
        <taxon>Agaricineae</taxon>
        <taxon>Psathyrellaceae</taxon>
        <taxon>Ephemerocybe</taxon>
    </lineage>
</organism>
<evidence type="ECO:0000256" key="2">
    <source>
        <dbReference type="SAM" id="SignalP"/>
    </source>
</evidence>
<evidence type="ECO:0000313" key="3">
    <source>
        <dbReference type="EMBL" id="KAF6759094.1"/>
    </source>
</evidence>
<evidence type="ECO:0000313" key="4">
    <source>
        <dbReference type="Proteomes" id="UP000521943"/>
    </source>
</evidence>
<dbReference type="AlphaFoldDB" id="A0A8H6MAQ4"/>
<feature type="chain" id="PRO_5034899612" evidence="2">
    <location>
        <begin position="24"/>
        <end position="370"/>
    </location>
</feature>
<gene>
    <name evidence="3" type="ORF">DFP72DRAFT_844384</name>
</gene>
<feature type="region of interest" description="Disordered" evidence="1">
    <location>
        <begin position="28"/>
        <end position="50"/>
    </location>
</feature>
<dbReference type="Proteomes" id="UP000521943">
    <property type="component" value="Unassembled WGS sequence"/>
</dbReference>
<evidence type="ECO:0000256" key="1">
    <source>
        <dbReference type="SAM" id="MobiDB-lite"/>
    </source>
</evidence>
<feature type="signal peptide" evidence="2">
    <location>
        <begin position="1"/>
        <end position="23"/>
    </location>
</feature>
<name>A0A8H6MAQ4_9AGAR</name>
<accession>A0A8H6MAQ4</accession>
<keyword evidence="4" id="KW-1185">Reference proteome</keyword>
<protein>
    <submittedName>
        <fullName evidence="3">Uncharacterized protein</fullName>
    </submittedName>
</protein>
<dbReference type="EMBL" id="JACGCI010000016">
    <property type="protein sequence ID" value="KAF6759094.1"/>
    <property type="molecule type" value="Genomic_DNA"/>
</dbReference>
<sequence>MHREPRISHLMVWILPSCSRTAALDNTHHHTAHTHAKPPEQPWGLTSGEQISSSPSAIKIDAIYTTLASLTRPPLFIAAPLPAELPASRGWDSAYRRVVIPIIKGVHQDVLVWVVFFHKVLTSAWKVKVTGQEMGRCAANDELGHHKATLSQASSAWRPTFCLNSALQLINWTHNIIRRHLNNFVGLSHLALTMATIDATLEKWLLSEGYLRCTSSALHKLAVKLLYHPHSQSMEKGLEELTYALWDLVQLADFGCPAQNWAHLILAKPRIGPIHSQEAPYSATHRGMQQLQGMLLYHPISLLKSTIHSSAPAKPETCAPAPAAPASATAPQPAKSKTGAYSIGMNAAKQNRSTMMKALRLTTFNLPSFY</sequence>
<proteinExistence type="predicted"/>
<keyword evidence="2" id="KW-0732">Signal</keyword>
<feature type="compositionally biased region" description="Low complexity" evidence="1">
    <location>
        <begin position="313"/>
        <end position="334"/>
    </location>
</feature>
<comment type="caution">
    <text evidence="3">The sequence shown here is derived from an EMBL/GenBank/DDBJ whole genome shotgun (WGS) entry which is preliminary data.</text>
</comment>
<feature type="region of interest" description="Disordered" evidence="1">
    <location>
        <begin position="313"/>
        <end position="335"/>
    </location>
</feature>
<reference evidence="3 4" key="1">
    <citation type="submission" date="2020-07" db="EMBL/GenBank/DDBJ databases">
        <title>Comparative genomics of pyrophilous fungi reveals a link between fire events and developmental genes.</title>
        <authorList>
            <consortium name="DOE Joint Genome Institute"/>
            <person name="Steindorff A.S."/>
            <person name="Carver A."/>
            <person name="Calhoun S."/>
            <person name="Stillman K."/>
            <person name="Liu H."/>
            <person name="Lipzen A."/>
            <person name="Pangilinan J."/>
            <person name="Labutti K."/>
            <person name="Bruns T.D."/>
            <person name="Grigoriev I.V."/>
        </authorList>
    </citation>
    <scope>NUCLEOTIDE SEQUENCE [LARGE SCALE GENOMIC DNA]</scope>
    <source>
        <strain evidence="3 4">CBS 144469</strain>
    </source>
</reference>